<evidence type="ECO:0000313" key="5">
    <source>
        <dbReference type="Proteomes" id="UP000032541"/>
    </source>
</evidence>
<dbReference type="NCBIfam" id="TIGR03779">
    <property type="entry name" value="Bac_Flav_CT_M"/>
    <property type="match status" value="1"/>
</dbReference>
<evidence type="ECO:0000259" key="3">
    <source>
        <dbReference type="Pfam" id="PF12508"/>
    </source>
</evidence>
<gene>
    <name evidence="4" type="ORF">M573_108044</name>
</gene>
<keyword evidence="1" id="KW-0175">Coiled coil</keyword>
<accession>A0AAP0YUV0</accession>
<feature type="domain" description="Conjugative transposon TraM C-terminal" evidence="3">
    <location>
        <begin position="289"/>
        <end position="437"/>
    </location>
</feature>
<protein>
    <submittedName>
        <fullName evidence="4">Conjugal transfer protein TraM</fullName>
    </submittedName>
</protein>
<evidence type="ECO:0000256" key="1">
    <source>
        <dbReference type="SAM" id="Coils"/>
    </source>
</evidence>
<keyword evidence="2" id="KW-1133">Transmembrane helix</keyword>
<dbReference type="Pfam" id="PF12508">
    <property type="entry name" value="Transposon_TraM"/>
    <property type="match status" value="1"/>
</dbReference>
<name>A0AAP0YUV0_PREIN</name>
<evidence type="ECO:0000313" key="4">
    <source>
        <dbReference type="EMBL" id="KJJ87272.1"/>
    </source>
</evidence>
<dbReference type="EMBL" id="ATMK01000008">
    <property type="protein sequence ID" value="KJJ87272.1"/>
    <property type="molecule type" value="Genomic_DNA"/>
</dbReference>
<organism evidence="4 5">
    <name type="scientific">Prevotella intermedia ZT</name>
    <dbReference type="NCBI Taxonomy" id="1347790"/>
    <lineage>
        <taxon>Bacteria</taxon>
        <taxon>Pseudomonadati</taxon>
        <taxon>Bacteroidota</taxon>
        <taxon>Bacteroidia</taxon>
        <taxon>Bacteroidales</taxon>
        <taxon>Prevotellaceae</taxon>
        <taxon>Prevotella</taxon>
    </lineage>
</organism>
<keyword evidence="2" id="KW-0812">Transmembrane</keyword>
<comment type="caution">
    <text evidence="4">The sequence shown here is derived from an EMBL/GenBank/DDBJ whole genome shotgun (WGS) entry which is preliminary data.</text>
</comment>
<sequence length="440" mass="48351">MSYTAIFTYNIIKQSRKMDNKQKEQMKKGLVFGGLGLLFALSMWFIFAPSGKDKTAAEQGLNDSIPQATTEKLTENKLKAYELGDKAHEEEQTREEMGRLSDYFAQNTAPSEAQRAETAASTAKIESSMHRYEENNRLLNSFYAPDPHEQEREALRLEIDNLRKELSAKDSKEDNEEKRQLALMEKSYQMAARYLPKASAVPPSLGNDFTEGKGQTATNKGQSMGSNISGGSVDLPAMEILAERKQVVSSLGQPMSDADFIKEYGTKARNLGFHSLASTAAPTMRNTLKVVVDRTTVLKEGDNVVLRLLESAKVGGLHILRQSRLIAVAKIEGNRMHLLVKSIEVDGHIIAVKLSAYDTDGQEGVYIPGSENINALKEVGANIGGSMGTSFTFASSAKDQIISEAARGVMQGASQLLQKKLRTVKVTLKGGYRLFLVQSK</sequence>
<dbReference type="AlphaFoldDB" id="A0AAP0YUV0"/>
<proteinExistence type="predicted"/>
<feature type="transmembrane region" description="Helical" evidence="2">
    <location>
        <begin position="29"/>
        <end position="47"/>
    </location>
</feature>
<feature type="coiled-coil region" evidence="1">
    <location>
        <begin position="152"/>
        <end position="179"/>
    </location>
</feature>
<dbReference type="Proteomes" id="UP000032541">
    <property type="component" value="Unassembled WGS sequence"/>
</dbReference>
<dbReference type="InterPro" id="IPR022187">
    <property type="entry name" value="Conjug_transposon_TraM"/>
</dbReference>
<keyword evidence="2" id="KW-0472">Membrane</keyword>
<evidence type="ECO:0000256" key="2">
    <source>
        <dbReference type="SAM" id="Phobius"/>
    </source>
</evidence>
<dbReference type="InterPro" id="IPR055407">
    <property type="entry name" value="TraM_C"/>
</dbReference>
<reference evidence="4 5" key="1">
    <citation type="journal article" date="2015" name="BMC Genomics">
        <title>Comparative genome analysis of Prevotella intermedia strain isolated from infected root canal reveals features related to pathogenicity and adaptation.</title>
        <authorList>
            <person name="Ruan Y."/>
            <person name="Shen L."/>
            <person name="Zou Y."/>
            <person name="Qi Z."/>
            <person name="Yin J."/>
            <person name="Jiang J."/>
            <person name="Guo L."/>
            <person name="He L."/>
            <person name="Chen Z."/>
            <person name="Tang Z."/>
            <person name="Qin S."/>
        </authorList>
    </citation>
    <scope>NUCLEOTIDE SEQUENCE [LARGE SCALE GENOMIC DNA]</scope>
    <source>
        <strain evidence="4 5">ZT</strain>
    </source>
</reference>